<dbReference type="InterPro" id="IPR011991">
    <property type="entry name" value="ArsR-like_HTH"/>
</dbReference>
<dbReference type="GO" id="GO:0003700">
    <property type="term" value="F:DNA-binding transcription factor activity"/>
    <property type="evidence" value="ECO:0007669"/>
    <property type="project" value="InterPro"/>
</dbReference>
<protein>
    <submittedName>
        <fullName evidence="3">Regulatory ArsR family protein</fullName>
    </submittedName>
</protein>
<dbReference type="Gene3D" id="1.10.10.10">
    <property type="entry name" value="Winged helix-like DNA-binding domain superfamily/Winged helix DNA-binding domain"/>
    <property type="match status" value="1"/>
</dbReference>
<sequence length="76" mass="8982">MRVGELMQRTHLSRPSVSHHLKILKDAKIVSFHRVGTKNYYYLDPNQSSIRLLKSLVDHIEGFMTIYWPSQNKNQE</sequence>
<evidence type="ECO:0000256" key="1">
    <source>
        <dbReference type="ARBA" id="ARBA00023125"/>
    </source>
</evidence>
<keyword evidence="1" id="KW-0238">DNA-binding</keyword>
<dbReference type="CDD" id="cd00090">
    <property type="entry name" value="HTH_ARSR"/>
    <property type="match status" value="1"/>
</dbReference>
<dbReference type="SMART" id="SM00418">
    <property type="entry name" value="HTH_ARSR"/>
    <property type="match status" value="1"/>
</dbReference>
<dbReference type="Proteomes" id="UP000256977">
    <property type="component" value="Unassembled WGS sequence"/>
</dbReference>
<proteinExistence type="predicted"/>
<dbReference type="Pfam" id="PF01022">
    <property type="entry name" value="HTH_5"/>
    <property type="match status" value="1"/>
</dbReference>
<dbReference type="PRINTS" id="PR00778">
    <property type="entry name" value="HTHARSR"/>
</dbReference>
<comment type="caution">
    <text evidence="3">The sequence shown here is derived from an EMBL/GenBank/DDBJ whole genome shotgun (WGS) entry which is preliminary data.</text>
</comment>
<gene>
    <name evidence="3" type="ORF">DFP98_101171</name>
</gene>
<dbReference type="EMBL" id="QRDZ01000001">
    <property type="protein sequence ID" value="RED89200.1"/>
    <property type="molecule type" value="Genomic_DNA"/>
</dbReference>
<dbReference type="AlphaFoldDB" id="A0A3D9KRA4"/>
<dbReference type="InterPro" id="IPR001845">
    <property type="entry name" value="HTH_ArsR_DNA-bd_dom"/>
</dbReference>
<dbReference type="InterPro" id="IPR036390">
    <property type="entry name" value="WH_DNA-bd_sf"/>
</dbReference>
<name>A0A3D9KRA4_9BACL</name>
<accession>A0A3D9KRA4</accession>
<dbReference type="GO" id="GO:0003677">
    <property type="term" value="F:DNA binding"/>
    <property type="evidence" value="ECO:0007669"/>
    <property type="project" value="UniProtKB-KW"/>
</dbReference>
<evidence type="ECO:0000313" key="3">
    <source>
        <dbReference type="EMBL" id="RED89200.1"/>
    </source>
</evidence>
<dbReference type="PROSITE" id="PS50987">
    <property type="entry name" value="HTH_ARSR_2"/>
    <property type="match status" value="1"/>
</dbReference>
<reference evidence="3 4" key="1">
    <citation type="submission" date="2018-07" db="EMBL/GenBank/DDBJ databases">
        <title>Genomic Encyclopedia of Type Strains, Phase III (KMG-III): the genomes of soil and plant-associated and newly described type strains.</title>
        <authorList>
            <person name="Whitman W."/>
        </authorList>
    </citation>
    <scope>NUCLEOTIDE SEQUENCE [LARGE SCALE GENOMIC DNA]</scope>
    <source>
        <strain evidence="3 4">CECT 7287</strain>
    </source>
</reference>
<organism evidence="3 4">
    <name type="scientific">Cohnella phaseoli</name>
    <dbReference type="NCBI Taxonomy" id="456490"/>
    <lineage>
        <taxon>Bacteria</taxon>
        <taxon>Bacillati</taxon>
        <taxon>Bacillota</taxon>
        <taxon>Bacilli</taxon>
        <taxon>Bacillales</taxon>
        <taxon>Paenibacillaceae</taxon>
        <taxon>Cohnella</taxon>
    </lineage>
</organism>
<evidence type="ECO:0000313" key="4">
    <source>
        <dbReference type="Proteomes" id="UP000256977"/>
    </source>
</evidence>
<dbReference type="InterPro" id="IPR036388">
    <property type="entry name" value="WH-like_DNA-bd_sf"/>
</dbReference>
<keyword evidence="4" id="KW-1185">Reference proteome</keyword>
<evidence type="ECO:0000259" key="2">
    <source>
        <dbReference type="PROSITE" id="PS50987"/>
    </source>
</evidence>
<dbReference type="SUPFAM" id="SSF46785">
    <property type="entry name" value="Winged helix' DNA-binding domain"/>
    <property type="match status" value="1"/>
</dbReference>
<feature type="domain" description="HTH arsR-type" evidence="2">
    <location>
        <begin position="1"/>
        <end position="64"/>
    </location>
</feature>